<accession>A0A937HZ83</accession>
<gene>
    <name evidence="2" type="ORF">ISQ63_00915</name>
</gene>
<evidence type="ECO:0000259" key="1">
    <source>
        <dbReference type="Pfam" id="PF18754"/>
    </source>
</evidence>
<organism evidence="2 3">
    <name type="scientific">SAR86 cluster bacterium</name>
    <dbReference type="NCBI Taxonomy" id="2030880"/>
    <lineage>
        <taxon>Bacteria</taxon>
        <taxon>Pseudomonadati</taxon>
        <taxon>Pseudomonadota</taxon>
        <taxon>Gammaproteobacteria</taxon>
        <taxon>SAR86 cluster</taxon>
    </lineage>
</organism>
<dbReference type="InterPro" id="IPR041135">
    <property type="entry name" value="Nmad3"/>
</dbReference>
<reference evidence="2" key="1">
    <citation type="submission" date="2020-10" db="EMBL/GenBank/DDBJ databases">
        <title>Microbiome of the Black Sea water column analyzed by genome centric metagenomics.</title>
        <authorList>
            <person name="Cabello-Yeves P.J."/>
            <person name="Callieri C."/>
            <person name="Picazo A."/>
            <person name="Mehrshad M."/>
            <person name="Haro-Moreno J.M."/>
            <person name="Roda-Garcia J."/>
            <person name="Dzembekova N."/>
            <person name="Slabakova V."/>
            <person name="Slabakova N."/>
            <person name="Moncheva S."/>
            <person name="Rodriguez-Valera F."/>
        </authorList>
    </citation>
    <scope>NUCLEOTIDE SEQUENCE</scope>
    <source>
        <strain evidence="2">BS307-5m-G49</strain>
    </source>
</reference>
<dbReference type="Pfam" id="PF18754">
    <property type="entry name" value="Nmad3"/>
    <property type="match status" value="1"/>
</dbReference>
<comment type="caution">
    <text evidence="2">The sequence shown here is derived from an EMBL/GenBank/DDBJ whole genome shotgun (WGS) entry which is preliminary data.</text>
</comment>
<proteinExistence type="predicted"/>
<dbReference type="Proteomes" id="UP000744438">
    <property type="component" value="Unassembled WGS sequence"/>
</dbReference>
<dbReference type="AlphaFoldDB" id="A0A937HZ83"/>
<evidence type="ECO:0000313" key="2">
    <source>
        <dbReference type="EMBL" id="MBL6811424.1"/>
    </source>
</evidence>
<evidence type="ECO:0000313" key="3">
    <source>
        <dbReference type="Proteomes" id="UP000744438"/>
    </source>
</evidence>
<protein>
    <recommendedName>
        <fullName evidence="1">Nucleotide modification associated domain-containing protein</fullName>
    </recommendedName>
</protein>
<dbReference type="EMBL" id="JADHQC010000002">
    <property type="protein sequence ID" value="MBL6811424.1"/>
    <property type="molecule type" value="Genomic_DNA"/>
</dbReference>
<name>A0A937HZ83_9GAMM</name>
<feature type="domain" description="Nucleotide modification associated" evidence="1">
    <location>
        <begin position="3"/>
        <end position="222"/>
    </location>
</feature>
<sequence>MKRVILSRKGFDSKYGGRPSPIFKNDDIFSLPIPQNGKSPKKYHELKFNGINGTQALKEVSATQVTSEDFCHYDPALNDKIGLFGQAGSAQSELKNNGVGIGDLFLFFGWFKKTENPKIDIHKIFGWLQIEEILEGDKEISNFLKKNNLSHPHDPKYRKYKNNTIYVSRKNFGLFKKFSKKLVLSAPNHTKSMWQFPKKYFANAAKKKSNIFLNRLKWKDNRKLLVDTNIGPGQEFIFDAQEVPDISLWAKSLTEE</sequence>